<dbReference type="Pfam" id="PF00696">
    <property type="entry name" value="AA_kinase"/>
    <property type="match status" value="1"/>
</dbReference>
<accession>A0A7T0BV95</accession>
<dbReference type="AlphaFoldDB" id="A0A7T0BV95"/>
<dbReference type="SUPFAM" id="SSF53633">
    <property type="entry name" value="Carbamate kinase-like"/>
    <property type="match status" value="1"/>
</dbReference>
<dbReference type="Gene3D" id="3.40.1160.10">
    <property type="entry name" value="Acetylglutamate kinase-like"/>
    <property type="match status" value="1"/>
</dbReference>
<dbReference type="KEGG" id="nli:G3M70_06780"/>
<protein>
    <recommendedName>
        <fullName evidence="4">Carbamate kinase</fullName>
    </recommendedName>
</protein>
<dbReference type="PANTHER" id="PTHR30409">
    <property type="entry name" value="CARBAMATE KINASE"/>
    <property type="match status" value="1"/>
</dbReference>
<evidence type="ECO:0000259" key="5">
    <source>
        <dbReference type="Pfam" id="PF00696"/>
    </source>
</evidence>
<dbReference type="InterPro" id="IPR003964">
    <property type="entry name" value="Carb_kinase"/>
</dbReference>
<dbReference type="Proteomes" id="UP000594688">
    <property type="component" value="Chromosome"/>
</dbReference>
<dbReference type="GO" id="GO:0008804">
    <property type="term" value="F:carbamate kinase activity"/>
    <property type="evidence" value="ECO:0007669"/>
    <property type="project" value="InterPro"/>
</dbReference>
<keyword evidence="3 4" id="KW-0418">Kinase</keyword>
<dbReference type="PRINTS" id="PR01469">
    <property type="entry name" value="CARBMTKINASE"/>
</dbReference>
<dbReference type="InterPro" id="IPR036393">
    <property type="entry name" value="AceGlu_kinase-like_sf"/>
</dbReference>
<organism evidence="6 7">
    <name type="scientific">Candidatus Nitronauta litoralis</name>
    <dbReference type="NCBI Taxonomy" id="2705533"/>
    <lineage>
        <taxon>Bacteria</taxon>
        <taxon>Pseudomonadati</taxon>
        <taxon>Nitrospinota/Tectimicrobiota group</taxon>
        <taxon>Nitrospinota</taxon>
        <taxon>Nitrospinia</taxon>
        <taxon>Nitrospinales</taxon>
        <taxon>Nitrospinaceae</taxon>
        <taxon>Candidatus Nitronauta</taxon>
    </lineage>
</organism>
<dbReference type="NCBIfam" id="NF009007">
    <property type="entry name" value="PRK12352.1"/>
    <property type="match status" value="1"/>
</dbReference>
<dbReference type="PIRSF" id="PIRSF000723">
    <property type="entry name" value="Carbamate_kin"/>
    <property type="match status" value="1"/>
</dbReference>
<evidence type="ECO:0000313" key="7">
    <source>
        <dbReference type="Proteomes" id="UP000594688"/>
    </source>
</evidence>
<proteinExistence type="inferred from homology"/>
<dbReference type="CDD" id="cd04235">
    <property type="entry name" value="AAK_CK"/>
    <property type="match status" value="1"/>
</dbReference>
<dbReference type="GO" id="GO:0005829">
    <property type="term" value="C:cytosol"/>
    <property type="evidence" value="ECO:0007669"/>
    <property type="project" value="TreeGrafter"/>
</dbReference>
<evidence type="ECO:0000256" key="2">
    <source>
        <dbReference type="ARBA" id="ARBA00022679"/>
    </source>
</evidence>
<dbReference type="GO" id="GO:0019546">
    <property type="term" value="P:L-arginine deiminase pathway"/>
    <property type="evidence" value="ECO:0007669"/>
    <property type="project" value="TreeGrafter"/>
</dbReference>
<sequence length="321" mass="35520">MSPSSPRPGLLISLGGNALNVPDSPHPHQKEEFIVARKSLEGVVTLLERGYEKIVLCHGNGPQVGQIFMQQELTRHEFPRQVTLDVCVADSQGRIGYIIQNVLDNLCRERGVDRKAFAVITQVEVANNDPAFTHPLKPIGLFYSQEEAEKLKKENDWQMVEDSGRGYRRVVPSPQPLGLVEEEFFKTILDQGYILIGGGGGGIPVIRQVDGQFYGVEGVIDKDHTSALMATKLGLDILVILTSVEHVFLDFKSPSRKAISRTTRVEMENWLKHGEFAEGSMKPKVEAALKFLDQGGQKVIIAHLFHLVPALEGKTGTHIRG</sequence>
<gene>
    <name evidence="6" type="ORF">G3M70_06780</name>
</gene>
<evidence type="ECO:0000256" key="3">
    <source>
        <dbReference type="ARBA" id="ARBA00022777"/>
    </source>
</evidence>
<dbReference type="InterPro" id="IPR001048">
    <property type="entry name" value="Asp/Glu/Uridylate_kinase"/>
</dbReference>
<reference evidence="6 7" key="1">
    <citation type="submission" date="2020-02" db="EMBL/GenBank/DDBJ databases">
        <title>Genomic and physiological characterization of two novel Nitrospinaceae genera.</title>
        <authorList>
            <person name="Mueller A.J."/>
            <person name="Jung M.-Y."/>
            <person name="Strachan C.R."/>
            <person name="Herbold C.W."/>
            <person name="Kirkegaard R.H."/>
            <person name="Daims H."/>
        </authorList>
    </citation>
    <scope>NUCLEOTIDE SEQUENCE [LARGE SCALE GENOMIC DNA]</scope>
    <source>
        <strain evidence="6">EB</strain>
    </source>
</reference>
<evidence type="ECO:0000256" key="1">
    <source>
        <dbReference type="ARBA" id="ARBA00011066"/>
    </source>
</evidence>
<keyword evidence="2 4" id="KW-0808">Transferase</keyword>
<name>A0A7T0BV95_9BACT</name>
<comment type="similarity">
    <text evidence="1 4">Belongs to the carbamate kinase family.</text>
</comment>
<feature type="domain" description="Aspartate/glutamate/uridylate kinase" evidence="5">
    <location>
        <begin position="11"/>
        <end position="302"/>
    </location>
</feature>
<dbReference type="PANTHER" id="PTHR30409:SF1">
    <property type="entry name" value="CARBAMATE KINASE-RELATED"/>
    <property type="match status" value="1"/>
</dbReference>
<dbReference type="EMBL" id="CP048685">
    <property type="protein sequence ID" value="QPJ61604.1"/>
    <property type="molecule type" value="Genomic_DNA"/>
</dbReference>
<evidence type="ECO:0000256" key="4">
    <source>
        <dbReference type="PIRNR" id="PIRNR000723"/>
    </source>
</evidence>
<evidence type="ECO:0000313" key="6">
    <source>
        <dbReference type="EMBL" id="QPJ61604.1"/>
    </source>
</evidence>